<dbReference type="PANTHER" id="PTHR30055">
    <property type="entry name" value="HTH-TYPE TRANSCRIPTIONAL REGULATOR RUTR"/>
    <property type="match status" value="1"/>
</dbReference>
<name>A0A5B8KZD9_9HYPH</name>
<dbReference type="Proteomes" id="UP000321389">
    <property type="component" value="Chromosome"/>
</dbReference>
<dbReference type="FunFam" id="1.10.10.60:FF:000141">
    <property type="entry name" value="TetR family transcriptional regulator"/>
    <property type="match status" value="1"/>
</dbReference>
<evidence type="ECO:0000313" key="7">
    <source>
        <dbReference type="Proteomes" id="UP000321389"/>
    </source>
</evidence>
<dbReference type="PANTHER" id="PTHR30055:SF234">
    <property type="entry name" value="HTH-TYPE TRANSCRIPTIONAL REGULATOR BETI"/>
    <property type="match status" value="1"/>
</dbReference>
<proteinExistence type="predicted"/>
<dbReference type="GO" id="GO:0003700">
    <property type="term" value="F:DNA-binding transcription factor activity"/>
    <property type="evidence" value="ECO:0007669"/>
    <property type="project" value="TreeGrafter"/>
</dbReference>
<dbReference type="Gene3D" id="1.10.357.10">
    <property type="entry name" value="Tetracycline Repressor, domain 2"/>
    <property type="match status" value="1"/>
</dbReference>
<keyword evidence="2 4" id="KW-0238">DNA-binding</keyword>
<dbReference type="Gene3D" id="1.10.10.60">
    <property type="entry name" value="Homeodomain-like"/>
    <property type="match status" value="1"/>
</dbReference>
<evidence type="ECO:0000256" key="2">
    <source>
        <dbReference type="ARBA" id="ARBA00023125"/>
    </source>
</evidence>
<keyword evidence="7" id="KW-1185">Reference proteome</keyword>
<accession>A0A5B8KZD9</accession>
<evidence type="ECO:0000256" key="1">
    <source>
        <dbReference type="ARBA" id="ARBA00023015"/>
    </source>
</evidence>
<dbReference type="PROSITE" id="PS50977">
    <property type="entry name" value="HTH_TETR_2"/>
    <property type="match status" value="1"/>
</dbReference>
<evidence type="ECO:0000313" key="6">
    <source>
        <dbReference type="EMBL" id="QDZ00943.1"/>
    </source>
</evidence>
<keyword evidence="1" id="KW-0805">Transcription regulation</keyword>
<dbReference type="EMBL" id="CP042301">
    <property type="protein sequence ID" value="QDZ00943.1"/>
    <property type="molecule type" value="Genomic_DNA"/>
</dbReference>
<dbReference type="RefSeq" id="WP_146299588.1">
    <property type="nucleotide sequence ID" value="NZ_CP042301.2"/>
</dbReference>
<feature type="DNA-binding region" description="H-T-H motif" evidence="4">
    <location>
        <begin position="52"/>
        <end position="71"/>
    </location>
</feature>
<dbReference type="InterPro" id="IPR036271">
    <property type="entry name" value="Tet_transcr_reg_TetR-rel_C_sf"/>
</dbReference>
<protein>
    <submittedName>
        <fullName evidence="6">TetR/AcrR family transcriptional regulator</fullName>
    </submittedName>
</protein>
<dbReference type="AlphaFoldDB" id="A0A5B8KZD9"/>
<dbReference type="PRINTS" id="PR00455">
    <property type="entry name" value="HTHTETR"/>
</dbReference>
<dbReference type="InterPro" id="IPR009057">
    <property type="entry name" value="Homeodomain-like_sf"/>
</dbReference>
<dbReference type="SUPFAM" id="SSF48498">
    <property type="entry name" value="Tetracyclin repressor-like, C-terminal domain"/>
    <property type="match status" value="1"/>
</dbReference>
<reference evidence="6" key="1">
    <citation type="submission" date="2020-04" db="EMBL/GenBank/DDBJ databases">
        <title>Nitratireductor sp. nov. isolated from mangrove soil.</title>
        <authorList>
            <person name="Ye Y."/>
        </authorList>
    </citation>
    <scope>NUCLEOTIDE SEQUENCE</scope>
    <source>
        <strain evidence="6">SY7</strain>
    </source>
</reference>
<organism evidence="6 7">
    <name type="scientific">Nitratireductor mangrovi</name>
    <dbReference type="NCBI Taxonomy" id="2599600"/>
    <lineage>
        <taxon>Bacteria</taxon>
        <taxon>Pseudomonadati</taxon>
        <taxon>Pseudomonadota</taxon>
        <taxon>Alphaproteobacteria</taxon>
        <taxon>Hyphomicrobiales</taxon>
        <taxon>Phyllobacteriaceae</taxon>
        <taxon>Nitratireductor</taxon>
    </lineage>
</organism>
<feature type="domain" description="HTH tetR-type" evidence="5">
    <location>
        <begin position="29"/>
        <end position="89"/>
    </location>
</feature>
<dbReference type="Pfam" id="PF00440">
    <property type="entry name" value="TetR_N"/>
    <property type="match status" value="1"/>
</dbReference>
<evidence type="ECO:0000256" key="3">
    <source>
        <dbReference type="ARBA" id="ARBA00023163"/>
    </source>
</evidence>
<evidence type="ECO:0000259" key="5">
    <source>
        <dbReference type="PROSITE" id="PS50977"/>
    </source>
</evidence>
<keyword evidence="3" id="KW-0804">Transcription</keyword>
<sequence>MSALDSIAGDAQADFELDAEPLSRAEKRDQQTQRIMEAAKACFVRSGFQGASMHQVCAEAGMSPGALYRYFPSKESIIEAITEADRRHDAEIFAEMDKNPCVVDGFVNAAIAHIRYMHESGNAPLFAEIRAESMRNEAVELHCHNAMGEVQTTFRRYLEAAIERGDIDPVVELDVMLPMIMAIGEGLALNDLPAQGVPIERIEALLRVTVEAMFRPNHPK</sequence>
<gene>
    <name evidence="6" type="ORF">FQ775_11430</name>
</gene>
<dbReference type="InterPro" id="IPR050109">
    <property type="entry name" value="HTH-type_TetR-like_transc_reg"/>
</dbReference>
<dbReference type="InterPro" id="IPR001647">
    <property type="entry name" value="HTH_TetR"/>
</dbReference>
<dbReference type="OrthoDB" id="9802802at2"/>
<evidence type="ECO:0000256" key="4">
    <source>
        <dbReference type="PROSITE-ProRule" id="PRU00335"/>
    </source>
</evidence>
<dbReference type="SUPFAM" id="SSF46689">
    <property type="entry name" value="Homeodomain-like"/>
    <property type="match status" value="1"/>
</dbReference>
<dbReference type="KEGG" id="niy:FQ775_11430"/>
<dbReference type="GO" id="GO:0000976">
    <property type="term" value="F:transcription cis-regulatory region binding"/>
    <property type="evidence" value="ECO:0007669"/>
    <property type="project" value="TreeGrafter"/>
</dbReference>